<dbReference type="InterPro" id="IPR016055">
    <property type="entry name" value="A-D-PHexomutase_a/b/a-I/II/III"/>
</dbReference>
<evidence type="ECO:0000259" key="12">
    <source>
        <dbReference type="Pfam" id="PF02878"/>
    </source>
</evidence>
<reference evidence="13 14" key="2">
    <citation type="submission" date="2018-11" db="EMBL/GenBank/DDBJ databases">
        <authorList>
            <consortium name="Pathogen Informatics"/>
        </authorList>
    </citation>
    <scope>NUCLEOTIDE SEQUENCE [LARGE SCALE GENOMIC DNA]</scope>
</reference>
<dbReference type="PRINTS" id="PR00509">
    <property type="entry name" value="PGMPMM"/>
</dbReference>
<dbReference type="InterPro" id="IPR016066">
    <property type="entry name" value="A-D-PHexomutase_CS"/>
</dbReference>
<keyword evidence="8" id="KW-0460">Magnesium</keyword>
<keyword evidence="5" id="KW-0313">Glucose metabolism</keyword>
<evidence type="ECO:0000256" key="3">
    <source>
        <dbReference type="ARBA" id="ARBA00010231"/>
    </source>
</evidence>
<evidence type="ECO:0000256" key="8">
    <source>
        <dbReference type="ARBA" id="ARBA00022842"/>
    </source>
</evidence>
<reference evidence="15" key="1">
    <citation type="submission" date="2016-06" db="UniProtKB">
        <authorList>
            <consortium name="WormBaseParasite"/>
        </authorList>
    </citation>
    <scope>IDENTIFICATION</scope>
</reference>
<dbReference type="GO" id="GO:0005737">
    <property type="term" value="C:cytoplasm"/>
    <property type="evidence" value="ECO:0007669"/>
    <property type="project" value="UniProtKB-SubCell"/>
</dbReference>
<keyword evidence="11" id="KW-1133">Transmembrane helix</keyword>
<comment type="subcellular location">
    <subcellularLocation>
        <location evidence="2">Cytoplasm</location>
    </subcellularLocation>
</comment>
<evidence type="ECO:0000256" key="11">
    <source>
        <dbReference type="SAM" id="Phobius"/>
    </source>
</evidence>
<protein>
    <submittedName>
        <fullName evidence="15">PGM_PMM_I domain-containing protein</fullName>
    </submittedName>
</protein>
<dbReference type="InterPro" id="IPR005844">
    <property type="entry name" value="A-D-PHexomutase_a/b/a-I"/>
</dbReference>
<keyword evidence="14" id="KW-1185">Reference proteome</keyword>
<feature type="domain" description="Alpha-D-phosphohexomutase alpha/beta/alpha" evidence="12">
    <location>
        <begin position="5"/>
        <end position="143"/>
    </location>
</feature>
<comment type="similarity">
    <text evidence="3">Belongs to the phosphohexose mutase family.</text>
</comment>
<organism evidence="15">
    <name type="scientific">Soboliphyme baturini</name>
    <dbReference type="NCBI Taxonomy" id="241478"/>
    <lineage>
        <taxon>Eukaryota</taxon>
        <taxon>Metazoa</taxon>
        <taxon>Ecdysozoa</taxon>
        <taxon>Nematoda</taxon>
        <taxon>Enoplea</taxon>
        <taxon>Dorylaimia</taxon>
        <taxon>Dioctophymatida</taxon>
        <taxon>Dioctophymatoidea</taxon>
        <taxon>Soboliphymatidae</taxon>
        <taxon>Soboliphyme</taxon>
    </lineage>
</organism>
<evidence type="ECO:0000313" key="14">
    <source>
        <dbReference type="Proteomes" id="UP000270296"/>
    </source>
</evidence>
<dbReference type="EMBL" id="UZAM01008044">
    <property type="protein sequence ID" value="VDP02909.1"/>
    <property type="molecule type" value="Genomic_DNA"/>
</dbReference>
<keyword evidence="9" id="KW-0413">Isomerase</keyword>
<dbReference type="PROSITE" id="PS00710">
    <property type="entry name" value="PGM_PMM"/>
    <property type="match status" value="1"/>
</dbReference>
<dbReference type="GO" id="GO:0005634">
    <property type="term" value="C:nucleus"/>
    <property type="evidence" value="ECO:0007669"/>
    <property type="project" value="TreeGrafter"/>
</dbReference>
<dbReference type="SUPFAM" id="SSF53738">
    <property type="entry name" value="Phosphoglucomutase, first 3 domains"/>
    <property type="match status" value="1"/>
</dbReference>
<dbReference type="AlphaFoldDB" id="A0A183IK15"/>
<evidence type="ECO:0000256" key="9">
    <source>
        <dbReference type="ARBA" id="ARBA00023235"/>
    </source>
</evidence>
<keyword evidence="11" id="KW-0472">Membrane</keyword>
<dbReference type="InterPro" id="IPR005841">
    <property type="entry name" value="Alpha-D-phosphohexomutase_SF"/>
</dbReference>
<evidence type="ECO:0000256" key="6">
    <source>
        <dbReference type="ARBA" id="ARBA00022553"/>
    </source>
</evidence>
<proteinExistence type="inferred from homology"/>
<dbReference type="WBParaSite" id="SBAD_0000413701-mRNA-1">
    <property type="protein sequence ID" value="SBAD_0000413701-mRNA-1"/>
    <property type="gene ID" value="SBAD_0000413701"/>
</dbReference>
<keyword evidence="10" id="KW-0119">Carbohydrate metabolism</keyword>
<dbReference type="Gene3D" id="3.40.120.10">
    <property type="entry name" value="Alpha-D-Glucose-1,6-Bisphosphate, subunit A, domain 3"/>
    <property type="match status" value="1"/>
</dbReference>
<evidence type="ECO:0000256" key="2">
    <source>
        <dbReference type="ARBA" id="ARBA00004496"/>
    </source>
</evidence>
<keyword evidence="7" id="KW-0479">Metal-binding</keyword>
<dbReference type="PANTHER" id="PTHR45745:SF1">
    <property type="entry name" value="PHOSPHOGLUCOMUTASE 2B-RELATED"/>
    <property type="match status" value="1"/>
</dbReference>
<feature type="transmembrane region" description="Helical" evidence="11">
    <location>
        <begin position="238"/>
        <end position="258"/>
    </location>
</feature>
<dbReference type="PANTHER" id="PTHR45745">
    <property type="entry name" value="PHOSPHOMANNOMUTASE 45A"/>
    <property type="match status" value="1"/>
</dbReference>
<keyword evidence="4" id="KW-0963">Cytoplasm</keyword>
<evidence type="ECO:0000313" key="13">
    <source>
        <dbReference type="EMBL" id="VDP02909.1"/>
    </source>
</evidence>
<evidence type="ECO:0000256" key="10">
    <source>
        <dbReference type="ARBA" id="ARBA00023277"/>
    </source>
</evidence>
<evidence type="ECO:0000313" key="15">
    <source>
        <dbReference type="WBParaSite" id="SBAD_0000413701-mRNA-1"/>
    </source>
</evidence>
<name>A0A183IK15_9BILA</name>
<evidence type="ECO:0000256" key="7">
    <source>
        <dbReference type="ARBA" id="ARBA00022723"/>
    </source>
</evidence>
<dbReference type="GO" id="GO:0000287">
    <property type="term" value="F:magnesium ion binding"/>
    <property type="evidence" value="ECO:0007669"/>
    <property type="project" value="InterPro"/>
</dbReference>
<gene>
    <name evidence="13" type="ORF">SBAD_LOCUS3961</name>
</gene>
<keyword evidence="11" id="KW-0812">Transmembrane</keyword>
<evidence type="ECO:0000256" key="1">
    <source>
        <dbReference type="ARBA" id="ARBA00001946"/>
    </source>
</evidence>
<dbReference type="FunFam" id="3.40.120.10:FF:000035">
    <property type="entry name" value="Pgm3p"/>
    <property type="match status" value="1"/>
</dbReference>
<dbReference type="Pfam" id="PF02878">
    <property type="entry name" value="PGM_PMM_I"/>
    <property type="match status" value="1"/>
</dbReference>
<accession>A0A183IK15</accession>
<keyword evidence="6" id="KW-0597">Phosphoprotein</keyword>
<dbReference type="GO" id="GO:0008973">
    <property type="term" value="F:phosphopentomutase activity"/>
    <property type="evidence" value="ECO:0007669"/>
    <property type="project" value="TreeGrafter"/>
</dbReference>
<dbReference type="GO" id="GO:0006166">
    <property type="term" value="P:purine ribonucleoside salvage"/>
    <property type="evidence" value="ECO:0007669"/>
    <property type="project" value="TreeGrafter"/>
</dbReference>
<sequence>MVGRLHFGTAGIRGEMAAGFNRINDLVIIQTTQGLLRYLKQVHKDLSTCSYVVGYDGRHNSERFALYVANVLLNGGLKVYLFAQVVATPLVSYAVKKYGAVGGVMVTASHNPKKDNGYKVFWSDAAQIINPHDMKITQAILDELEPRPENWDLSKVRQRECCVDPLQDVFDSYVKDILIIMPFLQYAVFRNLNEKASFKMTYSAIHGVGYYYVPKMLASFGFPEKNLVIVEEQVRGKAFWQIILCVCSAVIINGYFLFLL</sequence>
<dbReference type="OrthoDB" id="8300170at2759"/>
<evidence type="ECO:0000256" key="4">
    <source>
        <dbReference type="ARBA" id="ARBA00022490"/>
    </source>
</evidence>
<evidence type="ECO:0000256" key="5">
    <source>
        <dbReference type="ARBA" id="ARBA00022526"/>
    </source>
</evidence>
<comment type="cofactor">
    <cofactor evidence="1">
        <name>Mg(2+)</name>
        <dbReference type="ChEBI" id="CHEBI:18420"/>
    </cofactor>
</comment>
<dbReference type="GO" id="GO:0006006">
    <property type="term" value="P:glucose metabolic process"/>
    <property type="evidence" value="ECO:0007669"/>
    <property type="project" value="UniProtKB-KW"/>
</dbReference>
<dbReference type="Proteomes" id="UP000270296">
    <property type="component" value="Unassembled WGS sequence"/>
</dbReference>